<feature type="region of interest" description="Disordered" evidence="2">
    <location>
        <begin position="1"/>
        <end position="25"/>
    </location>
</feature>
<evidence type="ECO:0000313" key="4">
    <source>
        <dbReference type="EMBL" id="KAK9803716.1"/>
    </source>
</evidence>
<dbReference type="GO" id="GO:0047134">
    <property type="term" value="F:protein-disulfide reductase [NAD(P)H] activity"/>
    <property type="evidence" value="ECO:0007669"/>
    <property type="project" value="InterPro"/>
</dbReference>
<organism evidence="4 5">
    <name type="scientific">Symbiochloris irregularis</name>
    <dbReference type="NCBI Taxonomy" id="706552"/>
    <lineage>
        <taxon>Eukaryota</taxon>
        <taxon>Viridiplantae</taxon>
        <taxon>Chlorophyta</taxon>
        <taxon>core chlorophytes</taxon>
        <taxon>Trebouxiophyceae</taxon>
        <taxon>Trebouxiales</taxon>
        <taxon>Trebouxiaceae</taxon>
        <taxon>Symbiochloris</taxon>
    </lineage>
</organism>
<dbReference type="Gene3D" id="3.40.30.10">
    <property type="entry name" value="Glutaredoxin"/>
    <property type="match status" value="1"/>
</dbReference>
<reference evidence="4 5" key="1">
    <citation type="journal article" date="2024" name="Nat. Commun.">
        <title>Phylogenomics reveals the evolutionary origins of lichenization in chlorophyte algae.</title>
        <authorList>
            <person name="Puginier C."/>
            <person name="Libourel C."/>
            <person name="Otte J."/>
            <person name="Skaloud P."/>
            <person name="Haon M."/>
            <person name="Grisel S."/>
            <person name="Petersen M."/>
            <person name="Berrin J.G."/>
            <person name="Delaux P.M."/>
            <person name="Dal Grande F."/>
            <person name="Keller J."/>
        </authorList>
    </citation>
    <scope>NUCLEOTIDE SEQUENCE [LARGE SCALE GENOMIC DNA]</scope>
    <source>
        <strain evidence="4 5">SAG 2036</strain>
    </source>
</reference>
<name>A0AAW1P519_9CHLO</name>
<proteinExistence type="inferred from homology"/>
<accession>A0AAW1P519</accession>
<dbReference type="InterPro" id="IPR010357">
    <property type="entry name" value="TXNDC17_dom"/>
</dbReference>
<dbReference type="Proteomes" id="UP001465755">
    <property type="component" value="Unassembled WGS sequence"/>
</dbReference>
<dbReference type="GO" id="GO:0005829">
    <property type="term" value="C:cytosol"/>
    <property type="evidence" value="ECO:0007669"/>
    <property type="project" value="TreeGrafter"/>
</dbReference>
<comment type="caution">
    <text evidence="4">The sequence shown here is derived from an EMBL/GenBank/DDBJ whole genome shotgun (WGS) entry which is preliminary data.</text>
</comment>
<dbReference type="EMBL" id="JALJOQ010000057">
    <property type="protein sequence ID" value="KAK9803716.1"/>
    <property type="molecule type" value="Genomic_DNA"/>
</dbReference>
<dbReference type="Pfam" id="PF06110">
    <property type="entry name" value="TXD17-like_Trx"/>
    <property type="match status" value="1"/>
</dbReference>
<protein>
    <recommendedName>
        <fullName evidence="3">Thioredoxin domain-containing protein</fullName>
    </recommendedName>
</protein>
<dbReference type="PANTHER" id="PTHR12452:SF0">
    <property type="entry name" value="THIOREDOXIN DOMAIN-CONTAINING PROTEIN 17"/>
    <property type="match status" value="1"/>
</dbReference>
<feature type="domain" description="Thioredoxin" evidence="3">
    <location>
        <begin position="24"/>
        <end position="119"/>
    </location>
</feature>
<dbReference type="InterPro" id="IPR045108">
    <property type="entry name" value="TXNDC17-like"/>
</dbReference>
<comment type="similarity">
    <text evidence="1">Belongs to the thioredoxin family.</text>
</comment>
<dbReference type="SUPFAM" id="SSF52833">
    <property type="entry name" value="Thioredoxin-like"/>
    <property type="match status" value="1"/>
</dbReference>
<gene>
    <name evidence="4" type="ORF">WJX73_005441</name>
</gene>
<evidence type="ECO:0000313" key="5">
    <source>
        <dbReference type="Proteomes" id="UP001465755"/>
    </source>
</evidence>
<dbReference type="PANTHER" id="PTHR12452">
    <property type="entry name" value="42-9-9 PROTEIN-RELATED"/>
    <property type="match status" value="1"/>
</dbReference>
<keyword evidence="5" id="KW-1185">Reference proteome</keyword>
<sequence>MAINTYDFVEEEKAASPPPTTPDQLEATLKNRSKYPEPHFVFLTSNIDPERRIPWCPDVVRSLPAARRQVKKAGGTLFQVNVGDRPTWKDPDHPLRHSLQATGVPTIIHWTKDGPGQRLGKDLEQLGRNQPNGEQQVEDKLAEFIASVKSEA</sequence>
<dbReference type="AlphaFoldDB" id="A0AAW1P519"/>
<evidence type="ECO:0000259" key="3">
    <source>
        <dbReference type="Pfam" id="PF06110"/>
    </source>
</evidence>
<dbReference type="InterPro" id="IPR036249">
    <property type="entry name" value="Thioredoxin-like_sf"/>
</dbReference>
<feature type="region of interest" description="Disordered" evidence="2">
    <location>
        <begin position="116"/>
        <end position="137"/>
    </location>
</feature>
<evidence type="ECO:0000256" key="2">
    <source>
        <dbReference type="SAM" id="MobiDB-lite"/>
    </source>
</evidence>
<evidence type="ECO:0000256" key="1">
    <source>
        <dbReference type="ARBA" id="ARBA00008987"/>
    </source>
</evidence>